<feature type="region of interest" description="Disordered" evidence="1">
    <location>
        <begin position="29"/>
        <end position="54"/>
    </location>
</feature>
<dbReference type="OrthoDB" id="7671932at2"/>
<proteinExistence type="predicted"/>
<organism evidence="3 4">
    <name type="scientific">Micromonospora eburnea</name>
    <dbReference type="NCBI Taxonomy" id="227316"/>
    <lineage>
        <taxon>Bacteria</taxon>
        <taxon>Bacillati</taxon>
        <taxon>Actinomycetota</taxon>
        <taxon>Actinomycetes</taxon>
        <taxon>Micromonosporales</taxon>
        <taxon>Micromonosporaceae</taxon>
        <taxon>Micromonospora</taxon>
    </lineage>
</organism>
<dbReference type="EMBL" id="FMHY01000001">
    <property type="protein sequence ID" value="SCL43795.1"/>
    <property type="molecule type" value="Genomic_DNA"/>
</dbReference>
<dbReference type="AlphaFoldDB" id="A0A1C6TQU6"/>
<gene>
    <name evidence="2" type="ORF">GA0070604_0010</name>
    <name evidence="3" type="ORF">GA0070604_0142</name>
</gene>
<evidence type="ECO:0000313" key="4">
    <source>
        <dbReference type="Proteomes" id="UP000199696"/>
    </source>
</evidence>
<name>A0A1C6TQU6_9ACTN</name>
<feature type="compositionally biased region" description="Basic and acidic residues" evidence="1">
    <location>
        <begin position="29"/>
        <end position="52"/>
    </location>
</feature>
<evidence type="ECO:0000256" key="1">
    <source>
        <dbReference type="SAM" id="MobiDB-lite"/>
    </source>
</evidence>
<protein>
    <submittedName>
        <fullName evidence="3">Uncharacterized protein</fullName>
    </submittedName>
</protein>
<sequence>MSAPPYLAPALTVLRDEINRRWPRRDRTSDGWIGDARHQATRSDHNPNERGSVDAIDVDEDGVDFPTIFAAIKRHPSARYVIYERRLYHRLRGWKSEPYDGVNPHEKHFHLSIDQTREAEQDTRPWGLLEDTDMLDRATDTPIIQAALHNTMIGRSGVTVGVALDQLRAVPAAVAKLATRVDELAARPAGGAIDYDQLADAIVRRVLTGGPAS</sequence>
<evidence type="ECO:0000313" key="3">
    <source>
        <dbReference type="EMBL" id="SCL44009.1"/>
    </source>
</evidence>
<dbReference type="EMBL" id="FMHY01000002">
    <property type="protein sequence ID" value="SCL44009.1"/>
    <property type="molecule type" value="Genomic_DNA"/>
</dbReference>
<keyword evidence="4" id="KW-1185">Reference proteome</keyword>
<dbReference type="STRING" id="227316.GA0070604_0010"/>
<dbReference type="RefSeq" id="WP_091112097.1">
    <property type="nucleotide sequence ID" value="NZ_FMHY01000001.1"/>
</dbReference>
<reference evidence="4" key="1">
    <citation type="submission" date="2016-06" db="EMBL/GenBank/DDBJ databases">
        <authorList>
            <person name="Varghese N."/>
            <person name="Submissions Spin"/>
        </authorList>
    </citation>
    <scope>NUCLEOTIDE SEQUENCE [LARGE SCALE GENOMIC DNA]</scope>
    <source>
        <strain evidence="4">DSM 44814</strain>
    </source>
</reference>
<accession>A0A1C6TQU6</accession>
<evidence type="ECO:0000313" key="2">
    <source>
        <dbReference type="EMBL" id="SCL43795.1"/>
    </source>
</evidence>
<reference evidence="3" key="2">
    <citation type="submission" date="2016-06" db="EMBL/GenBank/DDBJ databases">
        <authorList>
            <person name="Kjaerup R.B."/>
            <person name="Dalgaard T.S."/>
            <person name="Juul-Madsen H.R."/>
        </authorList>
    </citation>
    <scope>NUCLEOTIDE SEQUENCE [LARGE SCALE GENOMIC DNA]</scope>
    <source>
        <strain evidence="3">DSM 44814</strain>
    </source>
</reference>
<dbReference type="Proteomes" id="UP000199696">
    <property type="component" value="Unassembled WGS sequence"/>
</dbReference>